<dbReference type="Proteomes" id="UP001156441">
    <property type="component" value="Unassembled WGS sequence"/>
</dbReference>
<reference evidence="13 14" key="1">
    <citation type="submission" date="2021-02" db="EMBL/GenBank/DDBJ databases">
        <title>Actinophytocola xerophila sp. nov., isolated from soil of cotton cropping field.</title>
        <authorList>
            <person name="Huang R."/>
            <person name="Chen X."/>
            <person name="Ge X."/>
            <person name="Liu W."/>
        </authorList>
    </citation>
    <scope>NUCLEOTIDE SEQUENCE [LARGE SCALE GENOMIC DNA]</scope>
    <source>
        <strain evidence="13 14">S1-96</strain>
    </source>
</reference>
<dbReference type="SMART" id="SM00825">
    <property type="entry name" value="PKS_KS"/>
    <property type="match status" value="1"/>
</dbReference>
<comment type="pathway">
    <text evidence="2">Antibiotic biosynthesis.</text>
</comment>
<dbReference type="InterPro" id="IPR009081">
    <property type="entry name" value="PP-bd_ACP"/>
</dbReference>
<dbReference type="InterPro" id="IPR016039">
    <property type="entry name" value="Thiolase-like"/>
</dbReference>
<feature type="active site" description="Proton donor; for dehydratase activity" evidence="9">
    <location>
        <position position="1054"/>
    </location>
</feature>
<dbReference type="Pfam" id="PF16197">
    <property type="entry name" value="KAsynt_C_assoc"/>
    <property type="match status" value="1"/>
</dbReference>
<dbReference type="Pfam" id="PF00698">
    <property type="entry name" value="Acyl_transf_1"/>
    <property type="match status" value="1"/>
</dbReference>
<evidence type="ECO:0000256" key="6">
    <source>
        <dbReference type="ARBA" id="ARBA00023194"/>
    </source>
</evidence>
<feature type="region of interest" description="C-terminal hotdog fold" evidence="9">
    <location>
        <begin position="993"/>
        <end position="1133"/>
    </location>
</feature>
<evidence type="ECO:0000313" key="13">
    <source>
        <dbReference type="EMBL" id="MCT2585129.1"/>
    </source>
</evidence>
<dbReference type="SMART" id="SM00826">
    <property type="entry name" value="PKS_DH"/>
    <property type="match status" value="1"/>
</dbReference>
<evidence type="ECO:0000259" key="10">
    <source>
        <dbReference type="PROSITE" id="PS50075"/>
    </source>
</evidence>
<evidence type="ECO:0000259" key="11">
    <source>
        <dbReference type="PROSITE" id="PS52004"/>
    </source>
</evidence>
<accession>A0ABT2JCV3</accession>
<keyword evidence="8" id="KW-0012">Acyltransferase</keyword>
<dbReference type="InterPro" id="IPR049552">
    <property type="entry name" value="PKS_DH_N"/>
</dbReference>
<dbReference type="SMART" id="SM00823">
    <property type="entry name" value="PKS_PP"/>
    <property type="match status" value="1"/>
</dbReference>
<dbReference type="InterPro" id="IPR036291">
    <property type="entry name" value="NAD(P)-bd_dom_sf"/>
</dbReference>
<dbReference type="InterPro" id="IPR018201">
    <property type="entry name" value="Ketoacyl_synth_AS"/>
</dbReference>
<name>A0ABT2JCV3_9PSEU</name>
<dbReference type="InterPro" id="IPR042104">
    <property type="entry name" value="PKS_dehydratase_sf"/>
</dbReference>
<dbReference type="InterPro" id="IPR014031">
    <property type="entry name" value="Ketoacyl_synth_C"/>
</dbReference>
<dbReference type="PROSITE" id="PS00606">
    <property type="entry name" value="KS3_1"/>
    <property type="match status" value="1"/>
</dbReference>
<dbReference type="Pfam" id="PF21089">
    <property type="entry name" value="PKS_DH_N"/>
    <property type="match status" value="1"/>
</dbReference>
<proteinExistence type="predicted"/>
<dbReference type="InterPro" id="IPR049900">
    <property type="entry name" value="PKS_mFAS_DH"/>
</dbReference>
<dbReference type="InterPro" id="IPR032821">
    <property type="entry name" value="PKS_assoc"/>
</dbReference>
<dbReference type="Gene3D" id="3.40.50.720">
    <property type="entry name" value="NAD(P)-binding Rossmann-like Domain"/>
    <property type="match status" value="1"/>
</dbReference>
<feature type="active site" description="Proton acceptor; for dehydratase activity" evidence="9">
    <location>
        <position position="894"/>
    </location>
</feature>
<keyword evidence="3" id="KW-0596">Phosphopantetheine</keyword>
<dbReference type="PROSITE" id="PS52004">
    <property type="entry name" value="KS3_2"/>
    <property type="match status" value="1"/>
</dbReference>
<evidence type="ECO:0000256" key="3">
    <source>
        <dbReference type="ARBA" id="ARBA00022450"/>
    </source>
</evidence>
<feature type="domain" description="Carrier" evidence="10">
    <location>
        <begin position="1548"/>
        <end position="1623"/>
    </location>
</feature>
<dbReference type="Gene3D" id="3.40.366.10">
    <property type="entry name" value="Malonyl-Coenzyme A Acyl Carrier Protein, domain 2"/>
    <property type="match status" value="1"/>
</dbReference>
<dbReference type="CDD" id="cd08956">
    <property type="entry name" value="KR_3_FAS_SDR_x"/>
    <property type="match status" value="1"/>
</dbReference>
<comment type="caution">
    <text evidence="13">The sequence shown here is derived from an EMBL/GenBank/DDBJ whole genome shotgun (WGS) entry which is preliminary data.</text>
</comment>
<feature type="region of interest" description="N-terminal hotdog fold" evidence="9">
    <location>
        <begin position="862"/>
        <end position="982"/>
    </location>
</feature>
<evidence type="ECO:0000256" key="5">
    <source>
        <dbReference type="ARBA" id="ARBA00022679"/>
    </source>
</evidence>
<evidence type="ECO:0000256" key="4">
    <source>
        <dbReference type="ARBA" id="ARBA00022553"/>
    </source>
</evidence>
<evidence type="ECO:0000256" key="8">
    <source>
        <dbReference type="ARBA" id="ARBA00023315"/>
    </source>
</evidence>
<keyword evidence="5" id="KW-0808">Transferase</keyword>
<feature type="domain" description="PKS/mFAS DH" evidence="12">
    <location>
        <begin position="862"/>
        <end position="1133"/>
    </location>
</feature>
<dbReference type="SUPFAM" id="SSF53901">
    <property type="entry name" value="Thiolase-like"/>
    <property type="match status" value="1"/>
</dbReference>
<evidence type="ECO:0000256" key="2">
    <source>
        <dbReference type="ARBA" id="ARBA00004792"/>
    </source>
</evidence>
<keyword evidence="4" id="KW-0597">Phosphoprotein</keyword>
<keyword evidence="7" id="KW-0511">Multifunctional enzyme</keyword>
<dbReference type="InterPro" id="IPR014030">
    <property type="entry name" value="Ketoacyl_synth_N"/>
</dbReference>
<evidence type="ECO:0000313" key="14">
    <source>
        <dbReference type="Proteomes" id="UP001156441"/>
    </source>
</evidence>
<dbReference type="SUPFAM" id="SSF55048">
    <property type="entry name" value="Probable ACP-binding domain of malonyl-CoA ACP transacylase"/>
    <property type="match status" value="1"/>
</dbReference>
<dbReference type="InterPro" id="IPR014043">
    <property type="entry name" value="Acyl_transferase_dom"/>
</dbReference>
<dbReference type="Pfam" id="PF08659">
    <property type="entry name" value="KR"/>
    <property type="match status" value="1"/>
</dbReference>
<dbReference type="Pfam" id="PF14765">
    <property type="entry name" value="PS-DH"/>
    <property type="match status" value="1"/>
</dbReference>
<dbReference type="PANTHER" id="PTHR43775:SF51">
    <property type="entry name" value="INACTIVE PHENOLPHTHIOCEROL SYNTHESIS POLYKETIDE SYNTHASE TYPE I PKS1-RELATED"/>
    <property type="match status" value="1"/>
</dbReference>
<dbReference type="InterPro" id="IPR020806">
    <property type="entry name" value="PKS_PP-bd"/>
</dbReference>
<dbReference type="SMART" id="SM01294">
    <property type="entry name" value="PKS_PP_betabranch"/>
    <property type="match status" value="1"/>
</dbReference>
<dbReference type="Pfam" id="PF00550">
    <property type="entry name" value="PP-binding"/>
    <property type="match status" value="1"/>
</dbReference>
<dbReference type="InterPro" id="IPR049551">
    <property type="entry name" value="PKS_DH_C"/>
</dbReference>
<dbReference type="Gene3D" id="3.30.70.3290">
    <property type="match status" value="1"/>
</dbReference>
<sequence length="1700" mass="178416">MDGEDGKLLGYLRRATADLRDTRERLRELEQRDAEPIAVVGMACRYPGGVASPEDLWRLVADGGDGIGEFPTDRGWDTEALFDPEPGRPGRSYVRHGGFLYDAGEFDAGFFGLSPREAREMDPQQRLLLESSWEALERAGIPPTSLARTDTGVFAGVMYHDYAESNALGSAVPGRVAYHLGLTGPAVSVDTACSSSLVALHLAVRSLRRGECSLAIVGGVTVMATPETFVDFSRQRGLAPDGRCKSFSDDADGTGWSEGVGVLVLERLSDATRNGRPVSAVVRGSAVNSDGASSNLSAPNGPAQQRVIRAALADAGLSSADVDVVEAHGTGTALGDPIEAQAVLATYGRDRDEPLWLGSLKSNLGHTQAAAGVGGVIKMIQAMRHGVLPRTLHVGTPSAHVDWSSGNVRLLTETQEWAAGPRRAAVSSFGFSGTNAHVILEWVAPVEVEPSPDRVVPLVLSARSEVALRELASRLADGVEPLVEVARTLAVSRSSLEHRAVVVAAGRDDAVAGLRAVADGNGITGTAVEGRLAFVFTGQGAQRVGMGRRLATAFPVFADALNEVCAQLPGLYSGDDPEVLNRTEHAQAGLFAFEVALFRLLESWGVRPDSVVGHSIGEIAAAHVAGVFSLEDACRLVSARGRLMQALPEGGAMVAVTASEDEVVPLLTDGVSVAAVNGPRSVVVSGVEAEVLAVVERLGCRHTRLRVSHAFHSPLMDPMLDEFRTVAESLTYQSPRLPLVSTVTGRVTDVANPGYWVDQVRATVRFADAMATLDDATCLEVGPDAVLPGCVPTQRASQPEDGALLTAVGRLHVTGISPDWTALLGAPTRHVDLPTYPFQRQRYWRHPLTDGLTGAGLVAAGHPMLGAAIDAPESGEVWLTGRLSTDTQPWLADHVVHGRVLVPGTAFVELAIRAGDEVGHPELDELTCESPLVLPERGAVAVHLVVGPTDGARRPVSVHSRVDGQPWRRHARGFLSATAETPEPPAEWPPADATPMPVDDLYDQLADRGYGYGPVFQGTRAAWRRGDEVFAEIALPEHAESDAGRFGVHPALLDAALHAGLVGDRGAPDDGQAWLPFAWTGVSLHAAGARAARVHLTHTDSGAIALALADPDGRPVLTVGSLVARPVADLDTSGAAELFHVDWTPATPGTGTEPYEVVTAYPDPAADTPAAARELTHRVLARLRDRPADTRLVVVTRDADTDPASAPVRGLVRAAEAEHPGRFCHVDIDTTEPDPDTLAAAAATGEPEVAIRAGRLLVPRLATHRPARKPAPRWDTGTVLVTGGTGGLGALVARHLVTAHGARDLLLTSRRGPAAPGAAELRAELTALGADVRFVACDMADRNAVAALLAQHPVTAVVHAAGVADAGLLADQTPERVDAVLRAKVDAAWHLHELTGDLTAFVLFSSAGGLVLAAGQAGYAAANVFLDALAAYRLAAGLPALSLAWGAWDTGMTGLLDDPARQRLRRAGLPPMSTSDALALLDDALTATEPTLVPLRLDRAALRAGDPPALLRDLAPAHRRAAADRTIAGGGPALARRVAALPADERDAELLALVTRHVAAVLGHATPAAVEPDRAFQELGFDSLAAVELRNQLAAATGLRLAATLVFDHPTAAAVARHLADTLVPESTGDPLLAELDRLAVVLRSANGTDPAEVTTRLEALLRGWRDTHAEPEPARDFGSASDEELFAALDTELGAVGRG</sequence>
<dbReference type="EMBL" id="JAFFZE010000014">
    <property type="protein sequence ID" value="MCT2585129.1"/>
    <property type="molecule type" value="Genomic_DNA"/>
</dbReference>
<dbReference type="Pfam" id="PF02801">
    <property type="entry name" value="Ketoacyl-synt_C"/>
    <property type="match status" value="1"/>
</dbReference>
<keyword evidence="6" id="KW-0045">Antibiotic biosynthesis</keyword>
<dbReference type="Gene3D" id="1.10.1200.10">
    <property type="entry name" value="ACP-like"/>
    <property type="match status" value="1"/>
</dbReference>
<evidence type="ECO:0000256" key="1">
    <source>
        <dbReference type="ARBA" id="ARBA00001957"/>
    </source>
</evidence>
<dbReference type="PROSITE" id="PS52019">
    <property type="entry name" value="PKS_MFAS_DH"/>
    <property type="match status" value="1"/>
</dbReference>
<dbReference type="InterPro" id="IPR055123">
    <property type="entry name" value="SpnB-like_Rossmann"/>
</dbReference>
<dbReference type="CDD" id="cd00833">
    <property type="entry name" value="PKS"/>
    <property type="match status" value="1"/>
</dbReference>
<keyword evidence="14" id="KW-1185">Reference proteome</keyword>
<dbReference type="Gene3D" id="3.40.47.10">
    <property type="match status" value="1"/>
</dbReference>
<comment type="cofactor">
    <cofactor evidence="1">
        <name>pantetheine 4'-phosphate</name>
        <dbReference type="ChEBI" id="CHEBI:47942"/>
    </cofactor>
</comment>
<protein>
    <submittedName>
        <fullName evidence="13">SDR family NAD(P)-dependent oxidoreductase</fullName>
    </submittedName>
</protein>
<dbReference type="SMART" id="SM00822">
    <property type="entry name" value="PKS_KR"/>
    <property type="match status" value="1"/>
</dbReference>
<dbReference type="InterPro" id="IPR001227">
    <property type="entry name" value="Ac_transferase_dom_sf"/>
</dbReference>
<dbReference type="RefSeq" id="WP_260192603.1">
    <property type="nucleotide sequence ID" value="NZ_JAFFZE010000014.1"/>
</dbReference>
<dbReference type="SMART" id="SM00827">
    <property type="entry name" value="PKS_AT"/>
    <property type="match status" value="1"/>
</dbReference>
<dbReference type="InterPro" id="IPR050091">
    <property type="entry name" value="PKS_NRPS_Biosynth_Enz"/>
</dbReference>
<dbReference type="Pfam" id="PF22953">
    <property type="entry name" value="SpnB_Rossmann"/>
    <property type="match status" value="1"/>
</dbReference>
<organism evidence="13 14">
    <name type="scientific">Actinophytocola gossypii</name>
    <dbReference type="NCBI Taxonomy" id="2812003"/>
    <lineage>
        <taxon>Bacteria</taxon>
        <taxon>Bacillati</taxon>
        <taxon>Actinomycetota</taxon>
        <taxon>Actinomycetes</taxon>
        <taxon>Pseudonocardiales</taxon>
        <taxon>Pseudonocardiaceae</taxon>
    </lineage>
</organism>
<dbReference type="InterPro" id="IPR016036">
    <property type="entry name" value="Malonyl_transacylase_ACP-bd"/>
</dbReference>
<dbReference type="Pfam" id="PF00109">
    <property type="entry name" value="ketoacyl-synt"/>
    <property type="match status" value="1"/>
</dbReference>
<dbReference type="InterPro" id="IPR057326">
    <property type="entry name" value="KR_dom"/>
</dbReference>
<gene>
    <name evidence="13" type="ORF">JT362_18600</name>
</gene>
<dbReference type="PROSITE" id="PS50075">
    <property type="entry name" value="CARRIER"/>
    <property type="match status" value="1"/>
</dbReference>
<dbReference type="InterPro" id="IPR020841">
    <property type="entry name" value="PKS_Beta-ketoAc_synthase_dom"/>
</dbReference>
<evidence type="ECO:0000259" key="12">
    <source>
        <dbReference type="PROSITE" id="PS52019"/>
    </source>
</evidence>
<evidence type="ECO:0000256" key="7">
    <source>
        <dbReference type="ARBA" id="ARBA00023268"/>
    </source>
</evidence>
<dbReference type="PANTHER" id="PTHR43775">
    <property type="entry name" value="FATTY ACID SYNTHASE"/>
    <property type="match status" value="1"/>
</dbReference>
<feature type="domain" description="Ketosynthase family 3 (KS3)" evidence="11">
    <location>
        <begin position="34"/>
        <end position="442"/>
    </location>
</feature>
<dbReference type="InterPro" id="IPR036736">
    <property type="entry name" value="ACP-like_sf"/>
</dbReference>
<dbReference type="PROSITE" id="PS00012">
    <property type="entry name" value="PHOSPHOPANTETHEINE"/>
    <property type="match status" value="1"/>
</dbReference>
<dbReference type="InterPro" id="IPR006162">
    <property type="entry name" value="Ppantetheine_attach_site"/>
</dbReference>
<dbReference type="InterPro" id="IPR020807">
    <property type="entry name" value="PKS_DH"/>
</dbReference>
<dbReference type="InterPro" id="IPR013968">
    <property type="entry name" value="PKS_KR"/>
</dbReference>
<dbReference type="SUPFAM" id="SSF51735">
    <property type="entry name" value="NAD(P)-binding Rossmann-fold domains"/>
    <property type="match status" value="2"/>
</dbReference>
<dbReference type="SUPFAM" id="SSF52151">
    <property type="entry name" value="FabD/lysophospholipase-like"/>
    <property type="match status" value="1"/>
</dbReference>
<dbReference type="Gene3D" id="3.10.129.110">
    <property type="entry name" value="Polyketide synthase dehydratase"/>
    <property type="match status" value="1"/>
</dbReference>
<dbReference type="Pfam" id="PF08990">
    <property type="entry name" value="Docking"/>
    <property type="match status" value="1"/>
</dbReference>
<dbReference type="SUPFAM" id="SSF47336">
    <property type="entry name" value="ACP-like"/>
    <property type="match status" value="1"/>
</dbReference>
<evidence type="ECO:0000256" key="9">
    <source>
        <dbReference type="PROSITE-ProRule" id="PRU01363"/>
    </source>
</evidence>
<dbReference type="InterPro" id="IPR016035">
    <property type="entry name" value="Acyl_Trfase/lysoPLipase"/>
</dbReference>
<dbReference type="InterPro" id="IPR015083">
    <property type="entry name" value="NorB/c/GfsB-D-like_docking"/>
</dbReference>